<evidence type="ECO:0000256" key="1">
    <source>
        <dbReference type="SAM" id="SignalP"/>
    </source>
</evidence>
<evidence type="ECO:0008006" key="4">
    <source>
        <dbReference type="Google" id="ProtNLM"/>
    </source>
</evidence>
<dbReference type="Proteomes" id="UP001162640">
    <property type="component" value="Unassembled WGS sequence"/>
</dbReference>
<evidence type="ECO:0000313" key="3">
    <source>
        <dbReference type="Proteomes" id="UP001162640"/>
    </source>
</evidence>
<dbReference type="Pfam" id="PF03283">
    <property type="entry name" value="PAE"/>
    <property type="match status" value="1"/>
</dbReference>
<name>A0A9W6ZF28_9STRA</name>
<dbReference type="PANTHER" id="PTHR21562">
    <property type="entry name" value="NOTUM-RELATED"/>
    <property type="match status" value="1"/>
</dbReference>
<organism evidence="2 3">
    <name type="scientific">Triparma laevis f. inornata</name>
    <dbReference type="NCBI Taxonomy" id="1714386"/>
    <lineage>
        <taxon>Eukaryota</taxon>
        <taxon>Sar</taxon>
        <taxon>Stramenopiles</taxon>
        <taxon>Ochrophyta</taxon>
        <taxon>Bolidophyceae</taxon>
        <taxon>Parmales</taxon>
        <taxon>Triparmaceae</taxon>
        <taxon>Triparma</taxon>
    </lineage>
</organism>
<sequence>MKFTTVLTQTVLASLCLGTTATCPFETIRDIIGQQEDSQASKSFECEMESDASSCAISEMDTSGTSTLVNPGGETRCIYSNTGPYKFQVWPGASDKMLFYFQGGGACWDKASTELGLCSTSASGDSNIGVFCRDSDSCTGDNPFMDYTIVQVLYCSGDAHIGQVVRDYSAHDRNGENVSQQGAANVQATLDWVKAQDDYFTKFESLVLMGCSAGSLGVQAWAHEVLAQLGDKYGFEDAAVVPDSYSGVFPPDSQSQTIIDFGACDVSALDSAPELRDSCNSGTITLQEMTCYAAENNEDVPFAFLNSKEDEVQIAYYTAIAATIKNDTDVIEPKEYYRQVNEIFEGYSKYENVVEFLISADQHCYTNNQHLWKADTTSSNGGGKDVTTMLDWLTTLPLKSGSAISTECDGDDVDDLDNRPSFGTSYCDTNLYNTINK</sequence>
<proteinExistence type="predicted"/>
<dbReference type="AlphaFoldDB" id="A0A9W6ZF28"/>
<gene>
    <name evidence="2" type="ORF">TL16_g00463</name>
</gene>
<accession>A0A9W6ZF28</accession>
<dbReference type="InterPro" id="IPR004963">
    <property type="entry name" value="PAE/NOTUM"/>
</dbReference>
<evidence type="ECO:0000313" key="2">
    <source>
        <dbReference type="EMBL" id="GMH49215.1"/>
    </source>
</evidence>
<reference evidence="3" key="1">
    <citation type="journal article" date="2023" name="Commun. Biol.">
        <title>Genome analysis of Parmales, the sister group of diatoms, reveals the evolutionary specialization of diatoms from phago-mixotrophs to photoautotrophs.</title>
        <authorList>
            <person name="Ban H."/>
            <person name="Sato S."/>
            <person name="Yoshikawa S."/>
            <person name="Yamada K."/>
            <person name="Nakamura Y."/>
            <person name="Ichinomiya M."/>
            <person name="Sato N."/>
            <person name="Blanc-Mathieu R."/>
            <person name="Endo H."/>
            <person name="Kuwata A."/>
            <person name="Ogata H."/>
        </authorList>
    </citation>
    <scope>NUCLEOTIDE SEQUENCE [LARGE SCALE GENOMIC DNA]</scope>
</reference>
<dbReference type="EMBL" id="BLQM01000008">
    <property type="protein sequence ID" value="GMH49215.1"/>
    <property type="molecule type" value="Genomic_DNA"/>
</dbReference>
<feature type="signal peptide" evidence="1">
    <location>
        <begin position="1"/>
        <end position="21"/>
    </location>
</feature>
<feature type="chain" id="PRO_5040838336" description="Pectin acetylesterase" evidence="1">
    <location>
        <begin position="22"/>
        <end position="437"/>
    </location>
</feature>
<dbReference type="GO" id="GO:0016787">
    <property type="term" value="F:hydrolase activity"/>
    <property type="evidence" value="ECO:0007669"/>
    <property type="project" value="InterPro"/>
</dbReference>
<dbReference type="PANTHER" id="PTHR21562:SF83">
    <property type="entry name" value="PECTIN ACETYLESTERASE 4"/>
    <property type="match status" value="1"/>
</dbReference>
<protein>
    <recommendedName>
        <fullName evidence="4">Pectin acetylesterase</fullName>
    </recommendedName>
</protein>
<keyword evidence="1" id="KW-0732">Signal</keyword>
<comment type="caution">
    <text evidence="2">The sequence shown here is derived from an EMBL/GenBank/DDBJ whole genome shotgun (WGS) entry which is preliminary data.</text>
</comment>